<sequence>MSPATYPSSTGVRRSRRLAERREASDTQMAAAASATMSVPPPAPRLDSDDIQSFDGPRPAWLTGHDTRSDTLPASPKRGDSTFEPRVLPPLSQHAMMNMPTEADTRGMGLRLPSRPRDKTIPSYAAKDIAEEGEAFPSASVASQTRGTFPSSQNSLSLGIDDWPLFEPLTTSSHSRTQPLASEGPSYSRLPSGQDSERHGSSMPTAPHIGPLESGRFSPVNMPKHHNELVHAEHEDAEIPQRHTSSHMRRSVSMQRERPLCLEGMPSETGVMGLGISFSSKDTRNNPESKSIVENMTSSLKCMSLEKKPAQAVSVLRERPSNTAPKRVPFAEKKNPVDTGAMKTKNGVSSLKAGSSTLELHASGRSVLDENGNPIAYTIPTKRYTMPVSRKPRSSTSQSAMHRDRSTFSLAYSKHGRFNTQPALHVGSRRMYALR</sequence>
<name>A8PVI3_MALGO</name>
<proteinExistence type="predicted"/>
<feature type="region of interest" description="Disordered" evidence="1">
    <location>
        <begin position="1"/>
        <end position="95"/>
    </location>
</feature>
<dbReference type="Proteomes" id="UP000008837">
    <property type="component" value="Unassembled WGS sequence"/>
</dbReference>
<keyword evidence="3" id="KW-1185">Reference proteome</keyword>
<feature type="region of interest" description="Disordered" evidence="1">
    <location>
        <begin position="234"/>
        <end position="253"/>
    </location>
</feature>
<gene>
    <name evidence="2" type="ORF">MGL_0876</name>
</gene>
<feature type="compositionally biased region" description="Polar residues" evidence="1">
    <location>
        <begin position="1"/>
        <end position="12"/>
    </location>
</feature>
<dbReference type="KEGG" id="mgl:MGL_0876"/>
<protein>
    <submittedName>
        <fullName evidence="2">Uncharacterized protein</fullName>
    </submittedName>
</protein>
<comment type="caution">
    <text evidence="2">The sequence shown here is derived from an EMBL/GenBank/DDBJ whole genome shotgun (WGS) entry which is preliminary data.</text>
</comment>
<dbReference type="AlphaFoldDB" id="A8PVI3"/>
<dbReference type="GeneID" id="5855914"/>
<dbReference type="OrthoDB" id="3346384at2759"/>
<dbReference type="OMA" id="PHIGPLE"/>
<evidence type="ECO:0000256" key="1">
    <source>
        <dbReference type="SAM" id="MobiDB-lite"/>
    </source>
</evidence>
<accession>A8PVI3</accession>
<dbReference type="InParanoid" id="A8PVI3"/>
<reference evidence="2 3" key="1">
    <citation type="journal article" date="2007" name="Proc. Natl. Acad. Sci. U.S.A.">
        <title>Dandruff-associated Malassezia genomes reveal convergent and divergent virulence traits shared with plant and human fungal pathogens.</title>
        <authorList>
            <person name="Xu J."/>
            <person name="Saunders C.W."/>
            <person name="Hu P."/>
            <person name="Grant R.A."/>
            <person name="Boekhout T."/>
            <person name="Kuramae E.E."/>
            <person name="Kronstad J.W."/>
            <person name="Deangelis Y.M."/>
            <person name="Reeder N.L."/>
            <person name="Johnstone K.R."/>
            <person name="Leland M."/>
            <person name="Fieno A.M."/>
            <person name="Begley W.M."/>
            <person name="Sun Y."/>
            <person name="Lacey M.P."/>
            <person name="Chaudhary T."/>
            <person name="Keough T."/>
            <person name="Chu L."/>
            <person name="Sears R."/>
            <person name="Yuan B."/>
            <person name="Dawson T.L.Jr."/>
        </authorList>
    </citation>
    <scope>NUCLEOTIDE SEQUENCE [LARGE SCALE GENOMIC DNA]</scope>
    <source>
        <strain evidence="3">ATCC MYA-4612 / CBS 7966</strain>
    </source>
</reference>
<dbReference type="VEuPathDB" id="FungiDB:MGL_0876"/>
<evidence type="ECO:0000313" key="2">
    <source>
        <dbReference type="EMBL" id="EDP44394.1"/>
    </source>
</evidence>
<feature type="region of interest" description="Disordered" evidence="1">
    <location>
        <begin position="169"/>
        <end position="223"/>
    </location>
</feature>
<feature type="compositionally biased region" description="Low complexity" evidence="1">
    <location>
        <begin position="29"/>
        <end position="38"/>
    </location>
</feature>
<feature type="compositionally biased region" description="Polar residues" evidence="1">
    <location>
        <begin position="169"/>
        <end position="180"/>
    </location>
</feature>
<evidence type="ECO:0000313" key="3">
    <source>
        <dbReference type="Proteomes" id="UP000008837"/>
    </source>
</evidence>
<organism evidence="2 3">
    <name type="scientific">Malassezia globosa (strain ATCC MYA-4612 / CBS 7966)</name>
    <name type="common">Dandruff-associated fungus</name>
    <dbReference type="NCBI Taxonomy" id="425265"/>
    <lineage>
        <taxon>Eukaryota</taxon>
        <taxon>Fungi</taxon>
        <taxon>Dikarya</taxon>
        <taxon>Basidiomycota</taxon>
        <taxon>Ustilaginomycotina</taxon>
        <taxon>Malasseziomycetes</taxon>
        <taxon>Malasseziales</taxon>
        <taxon>Malasseziaceae</taxon>
        <taxon>Malassezia</taxon>
    </lineage>
</organism>
<dbReference type="RefSeq" id="XP_001731608.1">
    <property type="nucleotide sequence ID" value="XM_001731556.1"/>
</dbReference>
<dbReference type="EMBL" id="AAYY01000003">
    <property type="protein sequence ID" value="EDP44394.1"/>
    <property type="molecule type" value="Genomic_DNA"/>
</dbReference>